<dbReference type="EMBL" id="CH933807">
    <property type="protein sequence ID" value="EDW11964.1"/>
    <property type="molecule type" value="Genomic_DNA"/>
</dbReference>
<dbReference type="GO" id="GO:0000139">
    <property type="term" value="C:Golgi membrane"/>
    <property type="evidence" value="ECO:0007669"/>
    <property type="project" value="UniProtKB-SubCell"/>
</dbReference>
<dbReference type="SUPFAM" id="SSF53448">
    <property type="entry name" value="Nucleotide-diphospho-sugar transferases"/>
    <property type="match status" value="1"/>
</dbReference>
<dbReference type="GO" id="GO:0006688">
    <property type="term" value="P:glycosphingolipid biosynthetic process"/>
    <property type="evidence" value="ECO:0007669"/>
    <property type="project" value="TreeGrafter"/>
</dbReference>
<reference evidence="8 9" key="1">
    <citation type="journal article" date="2007" name="Nature">
        <title>Evolution of genes and genomes on the Drosophila phylogeny.</title>
        <authorList>
            <consortium name="Drosophila 12 Genomes Consortium"/>
            <person name="Clark A.G."/>
            <person name="Eisen M.B."/>
            <person name="Smith D.R."/>
            <person name="Bergman C.M."/>
            <person name="Oliver B."/>
            <person name="Markow T.A."/>
            <person name="Kaufman T.C."/>
            <person name="Kellis M."/>
            <person name="Gelbart W."/>
            <person name="Iyer V.N."/>
            <person name="Pollard D.A."/>
            <person name="Sackton T.B."/>
            <person name="Larracuente A.M."/>
            <person name="Singh N.D."/>
            <person name="Abad J.P."/>
            <person name="Abt D.N."/>
            <person name="Adryan B."/>
            <person name="Aguade M."/>
            <person name="Akashi H."/>
            <person name="Anderson W.W."/>
            <person name="Aquadro C.F."/>
            <person name="Ardell D.H."/>
            <person name="Arguello R."/>
            <person name="Artieri C.G."/>
            <person name="Barbash D.A."/>
            <person name="Barker D."/>
            <person name="Barsanti P."/>
            <person name="Batterham P."/>
            <person name="Batzoglou S."/>
            <person name="Begun D."/>
            <person name="Bhutkar A."/>
            <person name="Blanco E."/>
            <person name="Bosak S.A."/>
            <person name="Bradley R.K."/>
            <person name="Brand A.D."/>
            <person name="Brent M.R."/>
            <person name="Brooks A.N."/>
            <person name="Brown R.H."/>
            <person name="Butlin R.K."/>
            <person name="Caggese C."/>
            <person name="Calvi B.R."/>
            <person name="Bernardo de Carvalho A."/>
            <person name="Caspi A."/>
            <person name="Castrezana S."/>
            <person name="Celniker S.E."/>
            <person name="Chang J.L."/>
            <person name="Chapple C."/>
            <person name="Chatterji S."/>
            <person name="Chinwalla A."/>
            <person name="Civetta A."/>
            <person name="Clifton S.W."/>
            <person name="Comeron J.M."/>
            <person name="Costello J.C."/>
            <person name="Coyne J.A."/>
            <person name="Daub J."/>
            <person name="David R.G."/>
            <person name="Delcher A.L."/>
            <person name="Delehaunty K."/>
            <person name="Do C.B."/>
            <person name="Ebling H."/>
            <person name="Edwards K."/>
            <person name="Eickbush T."/>
            <person name="Evans J.D."/>
            <person name="Filipski A."/>
            <person name="Findeiss S."/>
            <person name="Freyhult E."/>
            <person name="Fulton L."/>
            <person name="Fulton R."/>
            <person name="Garcia A.C."/>
            <person name="Gardiner A."/>
            <person name="Garfield D.A."/>
            <person name="Garvin B.E."/>
            <person name="Gibson G."/>
            <person name="Gilbert D."/>
            <person name="Gnerre S."/>
            <person name="Godfrey J."/>
            <person name="Good R."/>
            <person name="Gotea V."/>
            <person name="Gravely B."/>
            <person name="Greenberg A.J."/>
            <person name="Griffiths-Jones S."/>
            <person name="Gross S."/>
            <person name="Guigo R."/>
            <person name="Gustafson E.A."/>
            <person name="Haerty W."/>
            <person name="Hahn M.W."/>
            <person name="Halligan D.L."/>
            <person name="Halpern A.L."/>
            <person name="Halter G.M."/>
            <person name="Han M.V."/>
            <person name="Heger A."/>
            <person name="Hillier L."/>
            <person name="Hinrichs A.S."/>
            <person name="Holmes I."/>
            <person name="Hoskins R.A."/>
            <person name="Hubisz M.J."/>
            <person name="Hultmark D."/>
            <person name="Huntley M.A."/>
            <person name="Jaffe D.B."/>
            <person name="Jagadeeshan S."/>
            <person name="Jeck W.R."/>
            <person name="Johnson J."/>
            <person name="Jones C.D."/>
            <person name="Jordan W.C."/>
            <person name="Karpen G.H."/>
            <person name="Kataoka E."/>
            <person name="Keightley P.D."/>
            <person name="Kheradpour P."/>
            <person name="Kirkness E.F."/>
            <person name="Koerich L.B."/>
            <person name="Kristiansen K."/>
            <person name="Kudrna D."/>
            <person name="Kulathinal R.J."/>
            <person name="Kumar S."/>
            <person name="Kwok R."/>
            <person name="Lander E."/>
            <person name="Langley C.H."/>
            <person name="Lapoint R."/>
            <person name="Lazzaro B.P."/>
            <person name="Lee S.J."/>
            <person name="Levesque L."/>
            <person name="Li R."/>
            <person name="Lin C.F."/>
            <person name="Lin M.F."/>
            <person name="Lindblad-Toh K."/>
            <person name="Llopart A."/>
            <person name="Long M."/>
            <person name="Low L."/>
            <person name="Lozovsky E."/>
            <person name="Lu J."/>
            <person name="Luo M."/>
            <person name="Machado C.A."/>
            <person name="Makalowski W."/>
            <person name="Marzo M."/>
            <person name="Matsuda M."/>
            <person name="Matzkin L."/>
            <person name="McAllister B."/>
            <person name="McBride C.S."/>
            <person name="McKernan B."/>
            <person name="McKernan K."/>
            <person name="Mendez-Lago M."/>
            <person name="Minx P."/>
            <person name="Mollenhauer M.U."/>
            <person name="Montooth K."/>
            <person name="Mount S.M."/>
            <person name="Mu X."/>
            <person name="Myers E."/>
            <person name="Negre B."/>
            <person name="Newfeld S."/>
            <person name="Nielsen R."/>
            <person name="Noor M.A."/>
            <person name="O'Grady P."/>
            <person name="Pachter L."/>
            <person name="Papaceit M."/>
            <person name="Parisi M.J."/>
            <person name="Parisi M."/>
            <person name="Parts L."/>
            <person name="Pedersen J.S."/>
            <person name="Pesole G."/>
            <person name="Phillippy A.M."/>
            <person name="Ponting C.P."/>
            <person name="Pop M."/>
            <person name="Porcelli D."/>
            <person name="Powell J.R."/>
            <person name="Prohaska S."/>
            <person name="Pruitt K."/>
            <person name="Puig M."/>
            <person name="Quesneville H."/>
            <person name="Ram K.R."/>
            <person name="Rand D."/>
            <person name="Rasmussen M.D."/>
            <person name="Reed L.K."/>
            <person name="Reenan R."/>
            <person name="Reily A."/>
            <person name="Remington K.A."/>
            <person name="Rieger T.T."/>
            <person name="Ritchie M.G."/>
            <person name="Robin C."/>
            <person name="Rogers Y.H."/>
            <person name="Rohde C."/>
            <person name="Rozas J."/>
            <person name="Rubenfield M.J."/>
            <person name="Ruiz A."/>
            <person name="Russo S."/>
            <person name="Salzberg S.L."/>
            <person name="Sanchez-Gracia A."/>
            <person name="Saranga D.J."/>
            <person name="Sato H."/>
            <person name="Schaeffer S.W."/>
            <person name="Schatz M.C."/>
            <person name="Schlenke T."/>
            <person name="Schwartz R."/>
            <person name="Segarra C."/>
            <person name="Singh R.S."/>
            <person name="Sirot L."/>
            <person name="Sirota M."/>
            <person name="Sisneros N.B."/>
            <person name="Smith C.D."/>
            <person name="Smith T.F."/>
            <person name="Spieth J."/>
            <person name="Stage D.E."/>
            <person name="Stark A."/>
            <person name="Stephan W."/>
            <person name="Strausberg R.L."/>
            <person name="Strempel S."/>
            <person name="Sturgill D."/>
            <person name="Sutton G."/>
            <person name="Sutton G.G."/>
            <person name="Tao W."/>
            <person name="Teichmann S."/>
            <person name="Tobari Y.N."/>
            <person name="Tomimura Y."/>
            <person name="Tsolas J.M."/>
            <person name="Valente V.L."/>
            <person name="Venter E."/>
            <person name="Venter J.C."/>
            <person name="Vicario S."/>
            <person name="Vieira F.G."/>
            <person name="Vilella A.J."/>
            <person name="Villasante A."/>
            <person name="Walenz B."/>
            <person name="Wang J."/>
            <person name="Wasserman M."/>
            <person name="Watts T."/>
            <person name="Wilson D."/>
            <person name="Wilson R.K."/>
            <person name="Wing R.A."/>
            <person name="Wolfner M.F."/>
            <person name="Wong A."/>
            <person name="Wong G.K."/>
            <person name="Wu C.I."/>
            <person name="Wu G."/>
            <person name="Yamamoto D."/>
            <person name="Yang H.P."/>
            <person name="Yang S.P."/>
            <person name="Yorke J.A."/>
            <person name="Yoshida K."/>
            <person name="Zdobnov E."/>
            <person name="Zhang P."/>
            <person name="Zhang Y."/>
            <person name="Zimin A.V."/>
            <person name="Baldwin J."/>
            <person name="Abdouelleil A."/>
            <person name="Abdulkadir J."/>
            <person name="Abebe A."/>
            <person name="Abera B."/>
            <person name="Abreu J."/>
            <person name="Acer S.C."/>
            <person name="Aftuck L."/>
            <person name="Alexander A."/>
            <person name="An P."/>
            <person name="Anderson E."/>
            <person name="Anderson S."/>
            <person name="Arachi H."/>
            <person name="Azer M."/>
            <person name="Bachantsang P."/>
            <person name="Barry A."/>
            <person name="Bayul T."/>
            <person name="Berlin A."/>
            <person name="Bessette D."/>
            <person name="Bloom T."/>
            <person name="Blye J."/>
            <person name="Boguslavskiy L."/>
            <person name="Bonnet C."/>
            <person name="Boukhgalter B."/>
            <person name="Bourzgui I."/>
            <person name="Brown A."/>
            <person name="Cahill P."/>
            <person name="Channer S."/>
            <person name="Cheshatsang Y."/>
            <person name="Chuda L."/>
            <person name="Citroen M."/>
            <person name="Collymore A."/>
            <person name="Cooke P."/>
            <person name="Costello M."/>
            <person name="D'Aco K."/>
            <person name="Daza R."/>
            <person name="De Haan G."/>
            <person name="DeGray S."/>
            <person name="DeMaso C."/>
            <person name="Dhargay N."/>
            <person name="Dooley K."/>
            <person name="Dooley E."/>
            <person name="Doricent M."/>
            <person name="Dorje P."/>
            <person name="Dorjee K."/>
            <person name="Dupes A."/>
            <person name="Elong R."/>
            <person name="Falk J."/>
            <person name="Farina A."/>
            <person name="Faro S."/>
            <person name="Ferguson D."/>
            <person name="Fisher S."/>
            <person name="Foley C.D."/>
            <person name="Franke A."/>
            <person name="Friedrich D."/>
            <person name="Gadbois L."/>
            <person name="Gearin G."/>
            <person name="Gearin C.R."/>
            <person name="Giannoukos G."/>
            <person name="Goode T."/>
            <person name="Graham J."/>
            <person name="Grandbois E."/>
            <person name="Grewal S."/>
            <person name="Gyaltsen K."/>
            <person name="Hafez N."/>
            <person name="Hagos B."/>
            <person name="Hall J."/>
            <person name="Henson C."/>
            <person name="Hollinger A."/>
            <person name="Honan T."/>
            <person name="Huard M.D."/>
            <person name="Hughes L."/>
            <person name="Hurhula B."/>
            <person name="Husby M.E."/>
            <person name="Kamat A."/>
            <person name="Kanga B."/>
            <person name="Kashin S."/>
            <person name="Khazanovich D."/>
            <person name="Kisner P."/>
            <person name="Lance K."/>
            <person name="Lara M."/>
            <person name="Lee W."/>
            <person name="Lennon N."/>
            <person name="Letendre F."/>
            <person name="LeVine R."/>
            <person name="Lipovsky A."/>
            <person name="Liu X."/>
            <person name="Liu J."/>
            <person name="Liu S."/>
            <person name="Lokyitsang T."/>
            <person name="Lokyitsang Y."/>
            <person name="Lubonja R."/>
            <person name="Lui A."/>
            <person name="MacDonald P."/>
            <person name="Magnisalis V."/>
            <person name="Maru K."/>
            <person name="Matthews C."/>
            <person name="McCusker W."/>
            <person name="McDonough S."/>
            <person name="Mehta T."/>
            <person name="Meldrim J."/>
            <person name="Meneus L."/>
            <person name="Mihai O."/>
            <person name="Mihalev A."/>
            <person name="Mihova T."/>
            <person name="Mittelman R."/>
            <person name="Mlenga V."/>
            <person name="Montmayeur A."/>
            <person name="Mulrain L."/>
            <person name="Navidi A."/>
            <person name="Naylor J."/>
            <person name="Negash T."/>
            <person name="Nguyen T."/>
            <person name="Nguyen N."/>
            <person name="Nicol R."/>
            <person name="Norbu C."/>
            <person name="Norbu N."/>
            <person name="Novod N."/>
            <person name="O'Neill B."/>
            <person name="Osman S."/>
            <person name="Markiewicz E."/>
            <person name="Oyono O.L."/>
            <person name="Patti C."/>
            <person name="Phunkhang P."/>
            <person name="Pierre F."/>
            <person name="Priest M."/>
            <person name="Raghuraman S."/>
            <person name="Rege F."/>
            <person name="Reyes R."/>
            <person name="Rise C."/>
            <person name="Rogov P."/>
            <person name="Ross K."/>
            <person name="Ryan E."/>
            <person name="Settipalli S."/>
            <person name="Shea T."/>
            <person name="Sherpa N."/>
            <person name="Shi L."/>
            <person name="Shih D."/>
            <person name="Sparrow T."/>
            <person name="Spaulding J."/>
            <person name="Stalker J."/>
            <person name="Stange-Thomann N."/>
            <person name="Stavropoulos S."/>
            <person name="Stone C."/>
            <person name="Strader C."/>
            <person name="Tesfaye S."/>
            <person name="Thomson T."/>
            <person name="Thoulutsang Y."/>
            <person name="Thoulutsang D."/>
            <person name="Topham K."/>
            <person name="Topping I."/>
            <person name="Tsamla T."/>
            <person name="Vassiliev H."/>
            <person name="Vo A."/>
            <person name="Wangchuk T."/>
            <person name="Wangdi T."/>
            <person name="Weiand M."/>
            <person name="Wilkinson J."/>
            <person name="Wilson A."/>
            <person name="Yadav S."/>
            <person name="Young G."/>
            <person name="Yu Q."/>
            <person name="Zembek L."/>
            <person name="Zhong D."/>
            <person name="Zimmer A."/>
            <person name="Zwirko Z."/>
            <person name="Jaffe D.B."/>
            <person name="Alvarez P."/>
            <person name="Brockman W."/>
            <person name="Butler J."/>
            <person name="Chin C."/>
            <person name="Gnerre S."/>
            <person name="Grabherr M."/>
            <person name="Kleber M."/>
            <person name="Mauceli E."/>
            <person name="MacCallum I."/>
        </authorList>
    </citation>
    <scope>NUCLEOTIDE SEQUENCE [LARGE SCALE GENOMIC DNA]</scope>
    <source>
        <strain evidence="9">Tucson 15081-1352.22</strain>
    </source>
</reference>
<accession>B4KEZ5</accession>
<dbReference type="InterPro" id="IPR007652">
    <property type="entry name" value="A1-4-GlycosylTfrase_dom"/>
</dbReference>
<evidence type="ECO:0000313" key="8">
    <source>
        <dbReference type="EMBL" id="EDW11964.1"/>
    </source>
</evidence>
<dbReference type="InterPro" id="IPR051981">
    <property type="entry name" value="Glycosyltransf_32"/>
</dbReference>
<dbReference type="Gene3D" id="3.90.550.20">
    <property type="match status" value="1"/>
</dbReference>
<dbReference type="InterPro" id="IPR029044">
    <property type="entry name" value="Nucleotide-diphossugar_trans"/>
</dbReference>
<dbReference type="InParanoid" id="B4KEZ5"/>
<keyword evidence="9" id="KW-1185">Reference proteome</keyword>
<keyword evidence="5" id="KW-0333">Golgi apparatus</keyword>
<dbReference type="Proteomes" id="UP000009192">
    <property type="component" value="Unassembled WGS sequence"/>
</dbReference>
<dbReference type="PANTHER" id="PTHR12042:SF21">
    <property type="entry name" value="ALPHA1,4-GALACTOSYLTRANSFERASE 1-RELATED"/>
    <property type="match status" value="1"/>
</dbReference>
<dbReference type="eggNOG" id="KOG1928">
    <property type="taxonomic scope" value="Eukaryota"/>
</dbReference>
<evidence type="ECO:0000313" key="9">
    <source>
        <dbReference type="Proteomes" id="UP000009192"/>
    </source>
</evidence>
<evidence type="ECO:0000256" key="3">
    <source>
        <dbReference type="ARBA" id="ARBA00022676"/>
    </source>
</evidence>
<feature type="domain" description="Alpha 1,4-glycosyltransferase" evidence="7">
    <location>
        <begin position="234"/>
        <end position="363"/>
    </location>
</feature>
<dbReference type="InterPro" id="IPR007577">
    <property type="entry name" value="GlycoTrfase_DXD_sugar-bd_CS"/>
</dbReference>
<evidence type="ECO:0000256" key="2">
    <source>
        <dbReference type="ARBA" id="ARBA00009003"/>
    </source>
</evidence>
<evidence type="ECO:0000256" key="4">
    <source>
        <dbReference type="ARBA" id="ARBA00022679"/>
    </source>
</evidence>
<evidence type="ECO:0000256" key="1">
    <source>
        <dbReference type="ARBA" id="ARBA00004323"/>
    </source>
</evidence>
<proteinExistence type="inferred from homology"/>
<keyword evidence="4" id="KW-0808">Transferase</keyword>
<dbReference type="AlphaFoldDB" id="B4KEZ5"/>
<comment type="similarity">
    <text evidence="2">Belongs to the glycosyltransferase 32 family.</text>
</comment>
<dbReference type="HOGENOM" id="CLU_049512_0_0_1"/>
<dbReference type="OMA" id="YAMNTSI"/>
<dbReference type="Pfam" id="PF04572">
    <property type="entry name" value="Gb3_synth"/>
    <property type="match status" value="1"/>
</dbReference>
<protein>
    <recommendedName>
        <fullName evidence="7">Alpha 1,4-glycosyltransferase domain-containing protein</fullName>
    </recommendedName>
</protein>
<comment type="subcellular location">
    <subcellularLocation>
        <location evidence="1">Golgi apparatus membrane</location>
        <topology evidence="1">Single-pass type II membrane protein</topology>
    </subcellularLocation>
</comment>
<dbReference type="KEGG" id="dmo:Dmoj_GI17430"/>
<dbReference type="Pfam" id="PF04488">
    <property type="entry name" value="Gly_transf_sug"/>
    <property type="match status" value="1"/>
</dbReference>
<gene>
    <name evidence="8" type="primary">Dmoj\GI17430</name>
    <name evidence="8" type="ORF">Dmoj_GI17430</name>
</gene>
<evidence type="ECO:0000256" key="6">
    <source>
        <dbReference type="ARBA" id="ARBA00023136"/>
    </source>
</evidence>
<evidence type="ECO:0000259" key="7">
    <source>
        <dbReference type="Pfam" id="PF04572"/>
    </source>
</evidence>
<dbReference type="PhylomeDB" id="B4KEZ5"/>
<dbReference type="PANTHER" id="PTHR12042">
    <property type="entry name" value="LACTOSYLCERAMIDE 4-ALPHA-GALACTOSYLTRANSFERASE ALPHA- 1,4-GALACTOSYLTRANSFERASE"/>
    <property type="match status" value="1"/>
</dbReference>
<organism evidence="8 9">
    <name type="scientific">Drosophila mojavensis</name>
    <name type="common">Fruit fly</name>
    <dbReference type="NCBI Taxonomy" id="7230"/>
    <lineage>
        <taxon>Eukaryota</taxon>
        <taxon>Metazoa</taxon>
        <taxon>Ecdysozoa</taxon>
        <taxon>Arthropoda</taxon>
        <taxon>Hexapoda</taxon>
        <taxon>Insecta</taxon>
        <taxon>Pterygota</taxon>
        <taxon>Neoptera</taxon>
        <taxon>Endopterygota</taxon>
        <taxon>Diptera</taxon>
        <taxon>Brachycera</taxon>
        <taxon>Muscomorpha</taxon>
        <taxon>Ephydroidea</taxon>
        <taxon>Drosophilidae</taxon>
        <taxon>Drosophila</taxon>
    </lineage>
</organism>
<dbReference type="GO" id="GO:0035248">
    <property type="term" value="F:alpha-1,4-N-acetylgalactosaminyltransferase activity"/>
    <property type="evidence" value="ECO:0007669"/>
    <property type="project" value="TreeGrafter"/>
</dbReference>
<keyword evidence="3" id="KW-0328">Glycosyltransferase</keyword>
<evidence type="ECO:0000256" key="5">
    <source>
        <dbReference type="ARBA" id="ARBA00023034"/>
    </source>
</evidence>
<name>B4KEZ5_DROMO</name>
<dbReference type="OrthoDB" id="409543at2759"/>
<sequence length="367" mass="41569">MLKKQFKCLYVIGRRLVIPVLAATLIFLVVLSSITDPSIISNGTFGLRKLKAKLFSTENLIEDILYSSLQPPPGRSIFFHETSCTSPDSISNIMTLTARQACSIESAALNNPNFQIFTVFSCPTFRPLAGRQKLFVDAIESYENVNLRHLNLRNYAMNTSIEDWVKRGDLLTSSYPMHHTSDLIRLISLYRFGGIYLDMDIIVLTSLEKLPLNYVGAESTDTLCNAVIGLTAEGIGHEVADLFLQHYQKYFNGKNYVQNGPALVTAVLLKFCGTSLMEAMEGGRKSCKGFRIFNSTAFYSIHWQEWRHFTEPRYLEETMARTKDSYMIHMWNKVSSGERIKVASNTAYVKYAEKHCPRTYAAAGDYF</sequence>
<keyword evidence="6" id="KW-0472">Membrane</keyword>